<dbReference type="SUPFAM" id="SSF53335">
    <property type="entry name" value="S-adenosyl-L-methionine-dependent methyltransferases"/>
    <property type="match status" value="1"/>
</dbReference>
<protein>
    <submittedName>
        <fullName evidence="1">Uncharacterized protein</fullName>
    </submittedName>
</protein>
<accession>A0A9P8IDI7</accession>
<sequence length="205" mass="21920">MSLVLASFLDDGITAGSIDMSSLRETLAIAKQRRLNCIELGAGCGVVGLGLAQALPHCDVLLTDLPEAMDIARCNMLAAHLASDATADFELLDWEKDLPARVSGRAFDLILVADCTYNPASVPSLVSVLAMLTARSPRAVVLLAHKVRHSSEAIFFEHIADAGLVQSDHVAIPLPSNEDFGLSSDSEDVDIYLFQARNSSTPTRM</sequence>
<name>A0A9P8IDI7_9PEZI</name>
<evidence type="ECO:0000313" key="2">
    <source>
        <dbReference type="Proteomes" id="UP000750711"/>
    </source>
</evidence>
<evidence type="ECO:0000313" key="1">
    <source>
        <dbReference type="EMBL" id="KAH0553398.1"/>
    </source>
</evidence>
<keyword evidence="2" id="KW-1185">Reference proteome</keyword>
<dbReference type="InterPro" id="IPR019410">
    <property type="entry name" value="Methyltransf_16"/>
</dbReference>
<dbReference type="Proteomes" id="UP000750711">
    <property type="component" value="Unassembled WGS sequence"/>
</dbReference>
<dbReference type="PANTHER" id="PTHR14614:SF132">
    <property type="entry name" value="PROTEIN-LYSINE METHYLTRANSFERASE C42C1.13"/>
    <property type="match status" value="1"/>
</dbReference>
<dbReference type="GO" id="GO:0005829">
    <property type="term" value="C:cytosol"/>
    <property type="evidence" value="ECO:0007669"/>
    <property type="project" value="TreeGrafter"/>
</dbReference>
<dbReference type="Gene3D" id="3.40.50.150">
    <property type="entry name" value="Vaccinia Virus protein VP39"/>
    <property type="match status" value="1"/>
</dbReference>
<dbReference type="Pfam" id="PF10294">
    <property type="entry name" value="Methyltransf_16"/>
    <property type="match status" value="1"/>
</dbReference>
<dbReference type="EMBL" id="JAGHQM010001494">
    <property type="protein sequence ID" value="KAH0553398.1"/>
    <property type="molecule type" value="Genomic_DNA"/>
</dbReference>
<organism evidence="1 2">
    <name type="scientific">Trichoglossum hirsutum</name>
    <dbReference type="NCBI Taxonomy" id="265104"/>
    <lineage>
        <taxon>Eukaryota</taxon>
        <taxon>Fungi</taxon>
        <taxon>Dikarya</taxon>
        <taxon>Ascomycota</taxon>
        <taxon>Pezizomycotina</taxon>
        <taxon>Geoglossomycetes</taxon>
        <taxon>Geoglossales</taxon>
        <taxon>Geoglossaceae</taxon>
        <taxon>Trichoglossum</taxon>
    </lineage>
</organism>
<dbReference type="GO" id="GO:0008757">
    <property type="term" value="F:S-adenosylmethionine-dependent methyltransferase activity"/>
    <property type="evidence" value="ECO:0007669"/>
    <property type="project" value="UniProtKB-ARBA"/>
</dbReference>
<dbReference type="InterPro" id="IPR029063">
    <property type="entry name" value="SAM-dependent_MTases_sf"/>
</dbReference>
<dbReference type="AlphaFoldDB" id="A0A9P8IDI7"/>
<reference evidence="1" key="1">
    <citation type="submission" date="2021-03" db="EMBL/GenBank/DDBJ databases">
        <title>Comparative genomics and phylogenomic investigation of the class Geoglossomycetes provide insights into ecological specialization and systematics.</title>
        <authorList>
            <person name="Melie T."/>
            <person name="Pirro S."/>
            <person name="Miller A.N."/>
            <person name="Quandt A."/>
        </authorList>
    </citation>
    <scope>NUCLEOTIDE SEQUENCE</scope>
    <source>
        <strain evidence="1">CAQ_001_2017</strain>
    </source>
</reference>
<dbReference type="PANTHER" id="PTHR14614">
    <property type="entry name" value="HEPATOCELLULAR CARCINOMA-ASSOCIATED ANTIGEN"/>
    <property type="match status" value="1"/>
</dbReference>
<proteinExistence type="predicted"/>
<comment type="caution">
    <text evidence="1">The sequence shown here is derived from an EMBL/GenBank/DDBJ whole genome shotgun (WGS) entry which is preliminary data.</text>
</comment>
<gene>
    <name evidence="1" type="ORF">GP486_006533</name>
</gene>